<protein>
    <recommendedName>
        <fullName evidence="3">YtxH domain-containing protein</fullName>
    </recommendedName>
</protein>
<dbReference type="RefSeq" id="WP_008405697.1">
    <property type="nucleotide sequence ID" value="NZ_JAFBEY010000004.1"/>
</dbReference>
<accession>A0ABX3ZGL6</accession>
<reference evidence="1 2" key="1">
    <citation type="journal article" date="2017" name="Int. J. Syst. Evol. Microbiol.">
        <title>Solibacillus kalamii sp. nov., isolated from a high-efficiency particulate arrestance filter system used in the International Space Station.</title>
        <authorList>
            <person name="Checinska Sielaff A."/>
            <person name="Kumar R.M."/>
            <person name="Pal D."/>
            <person name="Mayilraj S."/>
            <person name="Venkateswaran K."/>
        </authorList>
    </citation>
    <scope>NUCLEOTIDE SEQUENCE [LARGE SCALE GENOMIC DNA]</scope>
    <source>
        <strain evidence="1 2">ISSFR-015</strain>
    </source>
</reference>
<evidence type="ECO:0000313" key="2">
    <source>
        <dbReference type="Proteomes" id="UP000196594"/>
    </source>
</evidence>
<gene>
    <name evidence="1" type="ORF">CBM15_10220</name>
</gene>
<evidence type="ECO:0008006" key="3">
    <source>
        <dbReference type="Google" id="ProtNLM"/>
    </source>
</evidence>
<dbReference type="Proteomes" id="UP000196594">
    <property type="component" value="Unassembled WGS sequence"/>
</dbReference>
<keyword evidence="2" id="KW-1185">Reference proteome</keyword>
<evidence type="ECO:0000313" key="1">
    <source>
        <dbReference type="EMBL" id="OUZ38852.1"/>
    </source>
</evidence>
<dbReference type="EMBL" id="NHNT01000006">
    <property type="protein sequence ID" value="OUZ38852.1"/>
    <property type="molecule type" value="Genomic_DNA"/>
</dbReference>
<organism evidence="1 2">
    <name type="scientific">Solibacillus kalamii</name>
    <dbReference type="NCBI Taxonomy" id="1748298"/>
    <lineage>
        <taxon>Bacteria</taxon>
        <taxon>Bacillati</taxon>
        <taxon>Bacillota</taxon>
        <taxon>Bacilli</taxon>
        <taxon>Bacillales</taxon>
        <taxon>Caryophanaceae</taxon>
        <taxon>Solibacillus</taxon>
    </lineage>
</organism>
<comment type="caution">
    <text evidence="1">The sequence shown here is derived from an EMBL/GenBank/DDBJ whole genome shotgun (WGS) entry which is preliminary data.</text>
</comment>
<name>A0ABX3ZGL6_9BACL</name>
<proteinExistence type="predicted"/>
<sequence>MKSKLLPFIAIGAVTGAAISMLDKQTREHTVETAKKAKDTVAYYAENRDELVALVETKMEQAQSLYGTVNNGVQSIMQNENDIKELPATIQSMVSETIQAFSKKDEQIG</sequence>